<organism evidence="2 3">
    <name type="scientific">Ooceraea biroi</name>
    <name type="common">Clonal raider ant</name>
    <name type="synonym">Cerapachys biroi</name>
    <dbReference type="NCBI Taxonomy" id="2015173"/>
    <lineage>
        <taxon>Eukaryota</taxon>
        <taxon>Metazoa</taxon>
        <taxon>Ecdysozoa</taxon>
        <taxon>Arthropoda</taxon>
        <taxon>Hexapoda</taxon>
        <taxon>Insecta</taxon>
        <taxon>Pterygota</taxon>
        <taxon>Neoptera</taxon>
        <taxon>Endopterygota</taxon>
        <taxon>Hymenoptera</taxon>
        <taxon>Apocrita</taxon>
        <taxon>Aculeata</taxon>
        <taxon>Formicoidea</taxon>
        <taxon>Formicidae</taxon>
        <taxon>Dorylinae</taxon>
        <taxon>Ooceraea</taxon>
    </lineage>
</organism>
<keyword evidence="3" id="KW-1185">Reference proteome</keyword>
<reference evidence="2 3" key="1">
    <citation type="journal article" date="2014" name="Curr. Biol.">
        <title>The genome of the clonal raider ant Cerapachys biroi.</title>
        <authorList>
            <person name="Oxley P.R."/>
            <person name="Ji L."/>
            <person name="Fetter-Pruneda I."/>
            <person name="McKenzie S.K."/>
            <person name="Li C."/>
            <person name="Hu H."/>
            <person name="Zhang G."/>
            <person name="Kronauer D.J."/>
        </authorList>
    </citation>
    <scope>NUCLEOTIDE SEQUENCE [LARGE SCALE GENOMIC DNA]</scope>
</reference>
<name>A0A026WJL7_OOCBI</name>
<feature type="compositionally biased region" description="Low complexity" evidence="1">
    <location>
        <begin position="240"/>
        <end position="254"/>
    </location>
</feature>
<dbReference type="STRING" id="2015173.A0A026WJL7"/>
<sequence>MKWKATELRQFLLYTGLFVLNGIISKNHLEHFKIFHTAIFILSHPNLAVTLCNYAQALLIEFVKTFDEFYGLYSKIYNVHNLVHLPDDVRNFNRPLDDISAFDFENLLGKIKRSLRSGRKPLSQLSRRFSESASTSAKYVINWELKRKHKCEPLVTGLENSISQYKEIIINKFHFVTCHKCDCCALMRKYAIVDFIKENSVEIILSSWISSCADLGRPAEHRLGGAACVKRSGRAKKRGQAAAKETGTLTAPATPARPPPPIQGVEGAGASEQEAQLEAPKEQRQPKRPCTDRGATAVG</sequence>
<evidence type="ECO:0000256" key="1">
    <source>
        <dbReference type="SAM" id="MobiDB-lite"/>
    </source>
</evidence>
<dbReference type="EMBL" id="KK107212">
    <property type="protein sequence ID" value="EZA55314.1"/>
    <property type="molecule type" value="Genomic_DNA"/>
</dbReference>
<evidence type="ECO:0000313" key="2">
    <source>
        <dbReference type="EMBL" id="EZA55314.1"/>
    </source>
</evidence>
<dbReference type="PANTHER" id="PTHR33053">
    <property type="entry name" value="PROTEIN, PUTATIVE-RELATED"/>
    <property type="match status" value="1"/>
</dbReference>
<protein>
    <submittedName>
        <fullName evidence="2">Uncharacterized protein</fullName>
    </submittedName>
</protein>
<evidence type="ECO:0000313" key="3">
    <source>
        <dbReference type="Proteomes" id="UP000053097"/>
    </source>
</evidence>
<dbReference type="PANTHER" id="PTHR33053:SF24">
    <property type="entry name" value="TRANSPOSASE DOMAIN-CONTAINING PROTEIN"/>
    <property type="match status" value="1"/>
</dbReference>
<dbReference type="Proteomes" id="UP000053097">
    <property type="component" value="Unassembled WGS sequence"/>
</dbReference>
<feature type="region of interest" description="Disordered" evidence="1">
    <location>
        <begin position="234"/>
        <end position="299"/>
    </location>
</feature>
<accession>A0A026WJL7</accession>
<dbReference type="OrthoDB" id="7696619at2759"/>
<gene>
    <name evidence="2" type="ORF">X777_05156</name>
</gene>
<feature type="compositionally biased region" description="Basic and acidic residues" evidence="1">
    <location>
        <begin position="279"/>
        <end position="291"/>
    </location>
</feature>
<dbReference type="AlphaFoldDB" id="A0A026WJL7"/>
<proteinExistence type="predicted"/>